<dbReference type="Gene3D" id="1.20.1110.10">
    <property type="entry name" value="Calcium-transporting ATPase, transmembrane domain"/>
    <property type="match status" value="1"/>
</dbReference>
<evidence type="ECO:0000313" key="4">
    <source>
        <dbReference type="Proteomes" id="UP000260136"/>
    </source>
</evidence>
<organism evidence="3 4">
    <name type="scientific">Mycoplasmoides gallisepticum</name>
    <name type="common">Mycoplasma gallisepticum</name>
    <dbReference type="NCBI Taxonomy" id="2096"/>
    <lineage>
        <taxon>Bacteria</taxon>
        <taxon>Bacillati</taxon>
        <taxon>Mycoplasmatota</taxon>
        <taxon>Mycoplasmoidales</taxon>
        <taxon>Mycoplasmoidaceae</taxon>
        <taxon>Mycoplasmoides</taxon>
    </lineage>
</organism>
<dbReference type="InterPro" id="IPR023298">
    <property type="entry name" value="ATPase_P-typ_TM_dom_sf"/>
</dbReference>
<dbReference type="Pfam" id="PF00690">
    <property type="entry name" value="Cation_ATPase_N"/>
    <property type="match status" value="1"/>
</dbReference>
<proteinExistence type="predicted"/>
<feature type="transmembrane region" description="Helical" evidence="1">
    <location>
        <begin position="44"/>
        <end position="65"/>
    </location>
</feature>
<dbReference type="Proteomes" id="UP000260136">
    <property type="component" value="Chromosome"/>
</dbReference>
<keyword evidence="1" id="KW-0472">Membrane</keyword>
<dbReference type="InterPro" id="IPR004014">
    <property type="entry name" value="ATPase_P-typ_cation-transptr_N"/>
</dbReference>
<dbReference type="GO" id="GO:0016787">
    <property type="term" value="F:hydrolase activity"/>
    <property type="evidence" value="ECO:0007669"/>
    <property type="project" value="UniProtKB-KW"/>
</dbReference>
<keyword evidence="1" id="KW-0812">Transmembrane</keyword>
<dbReference type="EMBL" id="LS991952">
    <property type="protein sequence ID" value="SYV94244.1"/>
    <property type="molecule type" value="Genomic_DNA"/>
</dbReference>
<sequence>MSDKKIGLSSSEALERYQKDGPNVINIEKRKNYFLVFLAQFKDLMIIILLIATVASFVVAIITGIKHNW</sequence>
<reference evidence="4" key="1">
    <citation type="submission" date="2018-06" db="EMBL/GenBank/DDBJ databases">
        <authorList>
            <consortium name="Pathogen Informatics"/>
        </authorList>
    </citation>
    <scope>NUCLEOTIDE SEQUENCE [LARGE SCALE GENOMIC DNA]</scope>
    <source>
        <strain evidence="4">NCTC10115</strain>
    </source>
</reference>
<evidence type="ECO:0000313" key="3">
    <source>
        <dbReference type="EMBL" id="SYV94244.1"/>
    </source>
</evidence>
<gene>
    <name evidence="3" type="primary">yloB_1</name>
    <name evidence="3" type="ORF">NCTC10115_00563</name>
</gene>
<dbReference type="Gene3D" id="2.70.150.10">
    <property type="entry name" value="Calcium-transporting ATPase, cytoplasmic transduction domain A"/>
    <property type="match status" value="1"/>
</dbReference>
<feature type="non-terminal residue" evidence="3">
    <location>
        <position position="69"/>
    </location>
</feature>
<dbReference type="AlphaFoldDB" id="A0A3B0PL07"/>
<dbReference type="EC" id="3.6.3.8" evidence="3"/>
<accession>A0A3B0PL07</accession>
<evidence type="ECO:0000256" key="1">
    <source>
        <dbReference type="SAM" id="Phobius"/>
    </source>
</evidence>
<evidence type="ECO:0000259" key="2">
    <source>
        <dbReference type="SMART" id="SM00831"/>
    </source>
</evidence>
<feature type="domain" description="Cation-transporting P-type ATPase N-terminal" evidence="2">
    <location>
        <begin position="2"/>
        <end position="61"/>
    </location>
</feature>
<dbReference type="SMART" id="SM00831">
    <property type="entry name" value="Cation_ATPase_N"/>
    <property type="match status" value="1"/>
</dbReference>
<keyword evidence="1" id="KW-1133">Transmembrane helix</keyword>
<keyword evidence="3" id="KW-0378">Hydrolase</keyword>
<name>A0A3B0PL07_MYCGL</name>
<dbReference type="SUPFAM" id="SSF81665">
    <property type="entry name" value="Calcium ATPase, transmembrane domain M"/>
    <property type="match status" value="1"/>
</dbReference>
<protein>
    <submittedName>
        <fullName evidence="3">Calcium-transporting ATPase</fullName>
        <ecNumber evidence="3">3.6.3.8</ecNumber>
    </submittedName>
</protein>